<dbReference type="EMBL" id="BAAAPK010000001">
    <property type="protein sequence ID" value="GAA1671314.1"/>
    <property type="molecule type" value="Genomic_DNA"/>
</dbReference>
<proteinExistence type="predicted"/>
<feature type="compositionally biased region" description="Low complexity" evidence="1">
    <location>
        <begin position="134"/>
        <end position="150"/>
    </location>
</feature>
<organism evidence="3 4">
    <name type="scientific">Microbacterium lacus</name>
    <dbReference type="NCBI Taxonomy" id="415217"/>
    <lineage>
        <taxon>Bacteria</taxon>
        <taxon>Bacillati</taxon>
        <taxon>Actinomycetota</taxon>
        <taxon>Actinomycetes</taxon>
        <taxon>Micrococcales</taxon>
        <taxon>Microbacteriaceae</taxon>
        <taxon>Microbacterium</taxon>
    </lineage>
</organism>
<feature type="signal peptide" evidence="2">
    <location>
        <begin position="1"/>
        <end position="35"/>
    </location>
</feature>
<comment type="caution">
    <text evidence="3">The sequence shown here is derived from an EMBL/GenBank/DDBJ whole genome shotgun (WGS) entry which is preliminary data.</text>
</comment>
<keyword evidence="4" id="KW-1185">Reference proteome</keyword>
<feature type="chain" id="PRO_5045393770" evidence="2">
    <location>
        <begin position="36"/>
        <end position="157"/>
    </location>
</feature>
<evidence type="ECO:0000313" key="4">
    <source>
        <dbReference type="Proteomes" id="UP001500596"/>
    </source>
</evidence>
<evidence type="ECO:0000256" key="1">
    <source>
        <dbReference type="SAM" id="MobiDB-lite"/>
    </source>
</evidence>
<dbReference type="Proteomes" id="UP001500596">
    <property type="component" value="Unassembled WGS sequence"/>
</dbReference>
<gene>
    <name evidence="3" type="ORF">GCM10009807_14260</name>
</gene>
<evidence type="ECO:0000313" key="3">
    <source>
        <dbReference type="EMBL" id="GAA1671314.1"/>
    </source>
</evidence>
<protein>
    <submittedName>
        <fullName evidence="3">Uncharacterized protein</fullName>
    </submittedName>
</protein>
<sequence length="157" mass="15715">MRARTKRFTVLGSVLGLALAAGVVVAPAAAPPASAAVGCSYFNGLKVTANYVSINDIALKAGESITAKASPATTGDKIILSGSSGLSIVFNEADAATGITFTAGTSSSYNLGWSFEAAGTRPSSLTYSFTSKCSTTTVSPSPTPTPTATTKPGKGRK</sequence>
<keyword evidence="2" id="KW-0732">Signal</keyword>
<accession>A0ABN2GHC8</accession>
<name>A0ABN2GHC8_9MICO</name>
<reference evidence="3 4" key="1">
    <citation type="journal article" date="2019" name="Int. J. Syst. Evol. Microbiol.">
        <title>The Global Catalogue of Microorganisms (GCM) 10K type strain sequencing project: providing services to taxonomists for standard genome sequencing and annotation.</title>
        <authorList>
            <consortium name="The Broad Institute Genomics Platform"/>
            <consortium name="The Broad Institute Genome Sequencing Center for Infectious Disease"/>
            <person name="Wu L."/>
            <person name="Ma J."/>
        </authorList>
    </citation>
    <scope>NUCLEOTIDE SEQUENCE [LARGE SCALE GENOMIC DNA]</scope>
    <source>
        <strain evidence="3 4">JCM 15575</strain>
    </source>
</reference>
<dbReference type="RefSeq" id="WP_344053040.1">
    <property type="nucleotide sequence ID" value="NZ_BAAAPK010000001.1"/>
</dbReference>
<feature type="region of interest" description="Disordered" evidence="1">
    <location>
        <begin position="134"/>
        <end position="157"/>
    </location>
</feature>
<evidence type="ECO:0000256" key="2">
    <source>
        <dbReference type="SAM" id="SignalP"/>
    </source>
</evidence>